<dbReference type="PANTHER" id="PTHR43851">
    <property type="match status" value="1"/>
</dbReference>
<evidence type="ECO:0000313" key="7">
    <source>
        <dbReference type="EMBL" id="KEQ63890.1"/>
    </source>
</evidence>
<evidence type="ECO:0000256" key="1">
    <source>
        <dbReference type="ARBA" id="ARBA00009670"/>
    </source>
</evidence>
<dbReference type="Pfam" id="PF03109">
    <property type="entry name" value="ABC1"/>
    <property type="match status" value="1"/>
</dbReference>
<keyword evidence="2" id="KW-0808">Transferase</keyword>
<dbReference type="EMBL" id="KL584830">
    <property type="protein sequence ID" value="KEQ63890.1"/>
    <property type="molecule type" value="Genomic_DNA"/>
</dbReference>
<dbReference type="HOGENOM" id="CLU_006533_5_0_1"/>
<dbReference type="GO" id="GO:0005524">
    <property type="term" value="F:ATP binding"/>
    <property type="evidence" value="ECO:0007669"/>
    <property type="project" value="UniProtKB-KW"/>
</dbReference>
<dbReference type="InterPro" id="IPR011009">
    <property type="entry name" value="Kinase-like_dom_sf"/>
</dbReference>
<dbReference type="SUPFAM" id="SSF56112">
    <property type="entry name" value="Protein kinase-like (PK-like)"/>
    <property type="match status" value="1"/>
</dbReference>
<proteinExistence type="inferred from homology"/>
<dbReference type="GO" id="GO:0006744">
    <property type="term" value="P:ubiquinone biosynthetic process"/>
    <property type="evidence" value="ECO:0007669"/>
    <property type="project" value="TreeGrafter"/>
</dbReference>
<dbReference type="InterPro" id="IPR004147">
    <property type="entry name" value="ABC1_dom"/>
</dbReference>
<dbReference type="CDD" id="cd13970">
    <property type="entry name" value="ABC1_ADCK3"/>
    <property type="match status" value="1"/>
</dbReference>
<evidence type="ECO:0000256" key="5">
    <source>
        <dbReference type="SAM" id="MobiDB-lite"/>
    </source>
</evidence>
<accession>A0A074VSY8</accession>
<sequence length="875" mass="95737">MAGRRLLDAARLFSASGSIAKHHFNIRSQQWELFTQTSSLAKAVKNQTDRVTLTARAAYALSRRVNETGPTYTQTSRHDEPIPSQETVQGADATDIHEEGLEQDHHWNRSEQNAAAEAPPADDLHVTQEKARRHPLPDGTIPPEGANLDPSPSRQGTDTFSQRPVTDAPKDPLAEQQSVIKDLHPTESGTSTIPTPAAQDSHADDTVKMQRKAEFQIPSVSGHSQSMPAPGQDTFNVRPTESSVELSSLPRTKIPKSVEDTQGGDDHVKDGQINQDVYYSSKGHPAQPPIPQQEAIPAQDEVPEGINTDVFHSPRVASLLSGGAREDRRKAYELKMKAARKGSAQPIQESIKADDRNADTSSTRPGASLSEAVNSPAPSIETTATAAEAQEQISDKETQELADAMAADVTAAASPAVESDKPSTPYQLRESAVPSSRFGRLWQYGGLATSMAFGAVGESLRRVTGGAAAASGSLLLSPANMERLVAKLSRMRGAALKLGQMMSFQDSKMLPPAINAVLQRVQDSADYMPPWQRNKQLAANLGADWKDLFSSFEDVPMAAASIGQVHRATLASNGREVAVKIQYPGVRGSIDSDLNNLSLLLTASRILPAGLFLDKTIANARLELGWECDYEREAKCGARFAELLEDEAATFRVPQVFPEACGPEVLTAELMHGKGVTKIPDLSQDERDWIGTQVLRLCLRELMEWRFMQTDPNWTNFLYNRGNAPSERRLELLDFGASREYPESFVTPYVQLLIAASTHDRNACRDLSIKLGYLTGAESQAMLNAHIDSILTLGEPFYSGRTSEYYDFKNQTITDRVRENIGLMVRERLAPPPEETYSLHRKLSGAFLLCARLGANVPAKKLFEDAIAKWKQTQG</sequence>
<dbReference type="InterPro" id="IPR051409">
    <property type="entry name" value="Atypical_kinase_ADCK"/>
</dbReference>
<gene>
    <name evidence="7" type="ORF">M437DRAFT_65193</name>
</gene>
<dbReference type="InterPro" id="IPR034646">
    <property type="entry name" value="ADCK3_dom"/>
</dbReference>
<comment type="similarity">
    <text evidence="1">Belongs to the protein kinase superfamily. ADCK protein kinase family.</text>
</comment>
<protein>
    <submittedName>
        <fullName evidence="7">ABC1-domain-containing protein</fullName>
    </submittedName>
</protein>
<reference evidence="7 8" key="1">
    <citation type="journal article" date="2014" name="BMC Genomics">
        <title>Genome sequencing of four Aureobasidium pullulans varieties: biotechnological potential, stress tolerance, and description of new species.</title>
        <authorList>
            <person name="Gostin Ar C."/>
            <person name="Ohm R.A."/>
            <person name="Kogej T."/>
            <person name="Sonjak S."/>
            <person name="Turk M."/>
            <person name="Zajc J."/>
            <person name="Zalar P."/>
            <person name="Grube M."/>
            <person name="Sun H."/>
            <person name="Han J."/>
            <person name="Sharma A."/>
            <person name="Chiniquy J."/>
            <person name="Ngan C.Y."/>
            <person name="Lipzen A."/>
            <person name="Barry K."/>
            <person name="Grigoriev I.V."/>
            <person name="Gunde-Cimerman N."/>
        </authorList>
    </citation>
    <scope>NUCLEOTIDE SEQUENCE [LARGE SCALE GENOMIC DNA]</scope>
    <source>
        <strain evidence="7 8">CBS 110374</strain>
    </source>
</reference>
<evidence type="ECO:0000256" key="3">
    <source>
        <dbReference type="ARBA" id="ARBA00022741"/>
    </source>
</evidence>
<feature type="region of interest" description="Disordered" evidence="5">
    <location>
        <begin position="336"/>
        <end position="383"/>
    </location>
</feature>
<feature type="region of interest" description="Disordered" evidence="5">
    <location>
        <begin position="65"/>
        <end position="90"/>
    </location>
</feature>
<name>A0A074VSY8_AURM1</name>
<evidence type="ECO:0000256" key="4">
    <source>
        <dbReference type="ARBA" id="ARBA00022840"/>
    </source>
</evidence>
<keyword evidence="8" id="KW-1185">Reference proteome</keyword>
<feature type="region of interest" description="Disordered" evidence="5">
    <location>
        <begin position="110"/>
        <end position="271"/>
    </location>
</feature>
<dbReference type="STRING" id="1043003.A0A074VSY8"/>
<keyword evidence="3" id="KW-0547">Nucleotide-binding</keyword>
<keyword evidence="4" id="KW-0067">ATP-binding</keyword>
<dbReference type="PANTHER" id="PTHR43851:SF3">
    <property type="entry name" value="COENZYME Q8"/>
    <property type="match status" value="1"/>
</dbReference>
<feature type="compositionally biased region" description="Basic and acidic residues" evidence="5">
    <location>
        <begin position="256"/>
        <end position="270"/>
    </location>
</feature>
<organism evidence="7 8">
    <name type="scientific">Aureobasidium melanogenum (strain CBS 110374)</name>
    <name type="common">Aureobasidium pullulans var. melanogenum</name>
    <dbReference type="NCBI Taxonomy" id="1043003"/>
    <lineage>
        <taxon>Eukaryota</taxon>
        <taxon>Fungi</taxon>
        <taxon>Dikarya</taxon>
        <taxon>Ascomycota</taxon>
        <taxon>Pezizomycotina</taxon>
        <taxon>Dothideomycetes</taxon>
        <taxon>Dothideomycetidae</taxon>
        <taxon>Dothideales</taxon>
        <taxon>Saccotheciaceae</taxon>
        <taxon>Aureobasidium</taxon>
    </lineage>
</organism>
<feature type="domain" description="ABC1 atypical kinase-like" evidence="6">
    <location>
        <begin position="520"/>
        <end position="766"/>
    </location>
</feature>
<dbReference type="Proteomes" id="UP000030672">
    <property type="component" value="Unassembled WGS sequence"/>
</dbReference>
<evidence type="ECO:0000313" key="8">
    <source>
        <dbReference type="Proteomes" id="UP000030672"/>
    </source>
</evidence>
<feature type="compositionally biased region" description="Polar residues" evidence="5">
    <location>
        <begin position="218"/>
        <end position="250"/>
    </location>
</feature>
<dbReference type="GeneID" id="63917930"/>
<dbReference type="RefSeq" id="XP_040880913.1">
    <property type="nucleotide sequence ID" value="XM_041024557.1"/>
</dbReference>
<evidence type="ECO:0000259" key="6">
    <source>
        <dbReference type="Pfam" id="PF03109"/>
    </source>
</evidence>
<feature type="compositionally biased region" description="Basic and acidic residues" evidence="5">
    <location>
        <begin position="201"/>
        <end position="214"/>
    </location>
</feature>
<dbReference type="AlphaFoldDB" id="A0A074VSY8"/>
<feature type="compositionally biased region" description="Polar residues" evidence="5">
    <location>
        <begin position="150"/>
        <end position="164"/>
    </location>
</feature>
<evidence type="ECO:0000256" key="2">
    <source>
        <dbReference type="ARBA" id="ARBA00022679"/>
    </source>
</evidence>
<dbReference type="GO" id="GO:0016740">
    <property type="term" value="F:transferase activity"/>
    <property type="evidence" value="ECO:0007669"/>
    <property type="project" value="UniProtKB-KW"/>
</dbReference>